<evidence type="ECO:0000256" key="2">
    <source>
        <dbReference type="ARBA" id="ARBA00007448"/>
    </source>
</evidence>
<feature type="transmembrane region" description="Helical" evidence="14">
    <location>
        <begin position="48"/>
        <end position="65"/>
    </location>
</feature>
<dbReference type="InterPro" id="IPR014851">
    <property type="entry name" value="BCS1_N"/>
</dbReference>
<feature type="transmembrane region" description="Helical" evidence="14">
    <location>
        <begin position="20"/>
        <end position="41"/>
    </location>
</feature>
<feature type="region of interest" description="Disordered" evidence="13">
    <location>
        <begin position="127"/>
        <end position="156"/>
    </location>
</feature>
<dbReference type="GO" id="GO:0005743">
    <property type="term" value="C:mitochondrial inner membrane"/>
    <property type="evidence" value="ECO:0007669"/>
    <property type="project" value="UniProtKB-SubCell"/>
</dbReference>
<dbReference type="OrthoDB" id="10251412at2759"/>
<evidence type="ECO:0000256" key="1">
    <source>
        <dbReference type="ARBA" id="ARBA00004434"/>
    </source>
</evidence>
<evidence type="ECO:0000259" key="15">
    <source>
        <dbReference type="SMART" id="SM00382"/>
    </source>
</evidence>
<evidence type="ECO:0000256" key="7">
    <source>
        <dbReference type="ARBA" id="ARBA00022840"/>
    </source>
</evidence>
<evidence type="ECO:0000313" key="18">
    <source>
        <dbReference type="Proteomes" id="UP000039046"/>
    </source>
</evidence>
<evidence type="ECO:0000259" key="16">
    <source>
        <dbReference type="SMART" id="SM01024"/>
    </source>
</evidence>
<keyword evidence="9" id="KW-0496">Mitochondrion</keyword>
<dbReference type="PANTHER" id="PTHR23070">
    <property type="entry name" value="BCS1 AAA-TYPE ATPASE"/>
    <property type="match status" value="1"/>
</dbReference>
<evidence type="ECO:0000313" key="17">
    <source>
        <dbReference type="EMBL" id="CEJ94201.1"/>
    </source>
</evidence>
<protein>
    <recommendedName>
        <fullName evidence="19">Mitochondrial chaperone bcs1</fullName>
    </recommendedName>
</protein>
<comment type="subcellular location">
    <subcellularLocation>
        <location evidence="1">Mitochondrion inner membrane</location>
        <topology evidence="1">Single-pass membrane protein</topology>
    </subcellularLocation>
</comment>
<dbReference type="Pfam" id="PF08740">
    <property type="entry name" value="BCS1_N"/>
    <property type="match status" value="1"/>
</dbReference>
<feature type="region of interest" description="Disordered" evidence="13">
    <location>
        <begin position="535"/>
        <end position="640"/>
    </location>
</feature>
<comment type="similarity">
    <text evidence="2">Belongs to the AAA ATPase family. BCS1 subfamily.</text>
</comment>
<keyword evidence="3 14" id="KW-0812">Transmembrane</keyword>
<evidence type="ECO:0000256" key="8">
    <source>
        <dbReference type="ARBA" id="ARBA00022989"/>
    </source>
</evidence>
<feature type="compositionally biased region" description="Basic and acidic residues" evidence="13">
    <location>
        <begin position="145"/>
        <end position="156"/>
    </location>
</feature>
<keyword evidence="6" id="KW-0378">Hydrolase</keyword>
<dbReference type="GO" id="GO:0016887">
    <property type="term" value="F:ATP hydrolysis activity"/>
    <property type="evidence" value="ECO:0007669"/>
    <property type="project" value="InterPro"/>
</dbReference>
<organism evidence="17 18">
    <name type="scientific">[Torrubiella] hemipterigena</name>
    <dbReference type="NCBI Taxonomy" id="1531966"/>
    <lineage>
        <taxon>Eukaryota</taxon>
        <taxon>Fungi</taxon>
        <taxon>Dikarya</taxon>
        <taxon>Ascomycota</taxon>
        <taxon>Pezizomycotina</taxon>
        <taxon>Sordariomycetes</taxon>
        <taxon>Hypocreomycetidae</taxon>
        <taxon>Hypocreales</taxon>
        <taxon>Clavicipitaceae</taxon>
        <taxon>Clavicipitaceae incertae sedis</taxon>
        <taxon>'Torrubiella' clade</taxon>
    </lineage>
</organism>
<dbReference type="SMART" id="SM00382">
    <property type="entry name" value="AAA"/>
    <property type="match status" value="1"/>
</dbReference>
<keyword evidence="5" id="KW-0999">Mitochondrion inner membrane</keyword>
<dbReference type="InterPro" id="IPR027417">
    <property type="entry name" value="P-loop_NTPase"/>
</dbReference>
<keyword evidence="4 12" id="KW-0547">Nucleotide-binding</keyword>
<dbReference type="PROSITE" id="PS00674">
    <property type="entry name" value="AAA"/>
    <property type="match status" value="1"/>
</dbReference>
<evidence type="ECO:0000256" key="5">
    <source>
        <dbReference type="ARBA" id="ARBA00022792"/>
    </source>
</evidence>
<evidence type="ECO:0000256" key="3">
    <source>
        <dbReference type="ARBA" id="ARBA00022692"/>
    </source>
</evidence>
<keyword evidence="18" id="KW-1185">Reference proteome</keyword>
<feature type="domain" description="AAA+ ATPase" evidence="15">
    <location>
        <begin position="287"/>
        <end position="431"/>
    </location>
</feature>
<dbReference type="STRING" id="1531966.A0A0A1TB09"/>
<keyword evidence="10 14" id="KW-0472">Membrane</keyword>
<dbReference type="SMART" id="SM01024">
    <property type="entry name" value="BCS1_N"/>
    <property type="match status" value="1"/>
</dbReference>
<feature type="compositionally biased region" description="Acidic residues" evidence="13">
    <location>
        <begin position="127"/>
        <end position="144"/>
    </location>
</feature>
<feature type="domain" description="BCS1 N-terminal" evidence="16">
    <location>
        <begin position="53"/>
        <end position="254"/>
    </location>
</feature>
<feature type="compositionally biased region" description="Low complexity" evidence="13">
    <location>
        <begin position="588"/>
        <end position="597"/>
    </location>
</feature>
<evidence type="ECO:0000256" key="10">
    <source>
        <dbReference type="ARBA" id="ARBA00023136"/>
    </source>
</evidence>
<dbReference type="Pfam" id="PF00004">
    <property type="entry name" value="AAA"/>
    <property type="match status" value="1"/>
</dbReference>
<accession>A0A0A1TB09</accession>
<evidence type="ECO:0000256" key="12">
    <source>
        <dbReference type="RuleBase" id="RU003651"/>
    </source>
</evidence>
<feature type="compositionally biased region" description="Acidic residues" evidence="13">
    <location>
        <begin position="362"/>
        <end position="374"/>
    </location>
</feature>
<dbReference type="InterPro" id="IPR003593">
    <property type="entry name" value="AAA+_ATPase"/>
</dbReference>
<reference evidence="17 18" key="1">
    <citation type="journal article" date="2015" name="Genome Announc.">
        <title>Draft Genome Sequence and Gene Annotation of the Entomopathogenic Fungus Verticillium hemipterigenum.</title>
        <authorList>
            <person name="Horn F."/>
            <person name="Habel A."/>
            <person name="Scharf D.H."/>
            <person name="Dworschak J."/>
            <person name="Brakhage A.A."/>
            <person name="Guthke R."/>
            <person name="Hertweck C."/>
            <person name="Linde J."/>
        </authorList>
    </citation>
    <scope>NUCLEOTIDE SEQUENCE [LARGE SCALE GENOMIC DNA]</scope>
</reference>
<dbReference type="InterPro" id="IPR003959">
    <property type="entry name" value="ATPase_AAA_core"/>
</dbReference>
<dbReference type="GO" id="GO:0005524">
    <property type="term" value="F:ATP binding"/>
    <property type="evidence" value="ECO:0007669"/>
    <property type="project" value="UniProtKB-KW"/>
</dbReference>
<evidence type="ECO:0000256" key="4">
    <source>
        <dbReference type="ARBA" id="ARBA00022741"/>
    </source>
</evidence>
<evidence type="ECO:0008006" key="19">
    <source>
        <dbReference type="Google" id="ProtNLM"/>
    </source>
</evidence>
<comment type="catalytic activity">
    <reaction evidence="11">
        <text>ATP + H2O = ADP + phosphate + H(+)</text>
        <dbReference type="Rhea" id="RHEA:13065"/>
        <dbReference type="ChEBI" id="CHEBI:15377"/>
        <dbReference type="ChEBI" id="CHEBI:15378"/>
        <dbReference type="ChEBI" id="CHEBI:30616"/>
        <dbReference type="ChEBI" id="CHEBI:43474"/>
        <dbReference type="ChEBI" id="CHEBI:456216"/>
    </reaction>
    <physiologicalReaction direction="left-to-right" evidence="11">
        <dbReference type="Rhea" id="RHEA:13066"/>
    </physiologicalReaction>
</comment>
<dbReference type="EMBL" id="CDHN01000006">
    <property type="protein sequence ID" value="CEJ94201.1"/>
    <property type="molecule type" value="Genomic_DNA"/>
</dbReference>
<feature type="compositionally biased region" description="Basic and acidic residues" evidence="13">
    <location>
        <begin position="617"/>
        <end position="632"/>
    </location>
</feature>
<dbReference type="AlphaFoldDB" id="A0A0A1TB09"/>
<dbReference type="InterPro" id="IPR050747">
    <property type="entry name" value="Mitochondrial_chaperone_BCS1"/>
</dbReference>
<evidence type="ECO:0000256" key="11">
    <source>
        <dbReference type="ARBA" id="ARBA00048778"/>
    </source>
</evidence>
<feature type="region of interest" description="Disordered" evidence="13">
    <location>
        <begin position="357"/>
        <end position="377"/>
    </location>
</feature>
<dbReference type="HOGENOM" id="CLU_010189_4_1_1"/>
<dbReference type="Pfam" id="PF25426">
    <property type="entry name" value="AAA_lid_BCS1"/>
    <property type="match status" value="1"/>
</dbReference>
<evidence type="ECO:0000256" key="9">
    <source>
        <dbReference type="ARBA" id="ARBA00023128"/>
    </source>
</evidence>
<proteinExistence type="inferred from homology"/>
<dbReference type="InterPro" id="IPR057495">
    <property type="entry name" value="AAA_lid_BCS1"/>
</dbReference>
<dbReference type="Proteomes" id="UP000039046">
    <property type="component" value="Unassembled WGS sequence"/>
</dbReference>
<evidence type="ECO:0000256" key="6">
    <source>
        <dbReference type="ARBA" id="ARBA00022801"/>
    </source>
</evidence>
<gene>
    <name evidence="17" type="ORF">VHEMI09748</name>
</gene>
<sequence>MNPIQAAANETLAGVPAPHFALINYFFPGYSMLISTLNSSFGADFERYLPYIIALLVFNYLWGYFDGVVMGWINAYFVSSFTVRTDDEAYDMLMLWTTRQTFAQNTRHFIANTNVFSRNSYQWRYNEDDESDDEDDGAEVGEDGVSEKDGTSDKKNLLRFTPSPGRHWFWYKRRLLCFDRQENKEQQNFRNANECEVLSISCFGRDPTILKELLKDARAMYLKKDDLKTLIYRATTNHYWQRCMSRPNRPFSTVILPQDMKKNIITDAGDYLDRNTRRWYANRGIPYRRGYLLHGPPGTGKSSLSLALAGYFRMKIYIVSLSSKGLNEENLASLFTELPTHCIVLLEDIDTVGITHSREKADGDDDEKTSDDNNDSSAGQLTLSGLLNILDGVAAQEGRLLIMTTNHVEKLDKALIRPGRIDMMVPFKLADREMAASIFRAIYSPFENELSTKHVLNGTNEKLDPEELQKKIQTHLRNLEAEVDVLAEEFAALIPEDEFSPAEVQGLLLRHKLQPQSAVDAALEWVEHTRRERKLRAKADADKAKAAAAKKEAAKKESEKKETEEKESEKKETEEKGAQNEANDETDSNNTEETTATKTDESDTDASSNLLTAGEQGDSKDSSSDCGEKKGTSDSGYDTT</sequence>
<evidence type="ECO:0000256" key="14">
    <source>
        <dbReference type="SAM" id="Phobius"/>
    </source>
</evidence>
<evidence type="ECO:0000256" key="13">
    <source>
        <dbReference type="SAM" id="MobiDB-lite"/>
    </source>
</evidence>
<name>A0A0A1TB09_9HYPO</name>
<dbReference type="Gene3D" id="3.40.50.300">
    <property type="entry name" value="P-loop containing nucleotide triphosphate hydrolases"/>
    <property type="match status" value="1"/>
</dbReference>
<dbReference type="InterPro" id="IPR003960">
    <property type="entry name" value="ATPase_AAA_CS"/>
</dbReference>
<dbReference type="SUPFAM" id="SSF52540">
    <property type="entry name" value="P-loop containing nucleoside triphosphate hydrolases"/>
    <property type="match status" value="1"/>
</dbReference>
<keyword evidence="8 14" id="KW-1133">Transmembrane helix</keyword>
<keyword evidence="7 12" id="KW-0067">ATP-binding</keyword>
<feature type="compositionally biased region" description="Basic and acidic residues" evidence="13">
    <location>
        <begin position="537"/>
        <end position="578"/>
    </location>
</feature>